<feature type="transmembrane region" description="Helical" evidence="1">
    <location>
        <begin position="46"/>
        <end position="66"/>
    </location>
</feature>
<name>A0A8B7N0H8_HYAAZ</name>
<feature type="transmembrane region" description="Helical" evidence="1">
    <location>
        <begin position="181"/>
        <end position="199"/>
    </location>
</feature>
<proteinExistence type="predicted"/>
<dbReference type="Gene3D" id="1.20.1250.20">
    <property type="entry name" value="MFS general substrate transporter like domains"/>
    <property type="match status" value="1"/>
</dbReference>
<dbReference type="SUPFAM" id="SSF103473">
    <property type="entry name" value="MFS general substrate transporter"/>
    <property type="match status" value="1"/>
</dbReference>
<feature type="transmembrane region" description="Helical" evidence="1">
    <location>
        <begin position="367"/>
        <end position="387"/>
    </location>
</feature>
<evidence type="ECO:0000313" key="2">
    <source>
        <dbReference type="Proteomes" id="UP000694843"/>
    </source>
</evidence>
<dbReference type="RefSeq" id="XP_018007035.1">
    <property type="nucleotide sequence ID" value="XM_018151546.2"/>
</dbReference>
<keyword evidence="1" id="KW-0472">Membrane</keyword>
<feature type="transmembrane region" description="Helical" evidence="1">
    <location>
        <begin position="343"/>
        <end position="361"/>
    </location>
</feature>
<feature type="transmembrane region" description="Helical" evidence="1">
    <location>
        <begin position="118"/>
        <end position="142"/>
    </location>
</feature>
<sequence>MAEKERENDSDLNAAVPLTEFVEDGARQPAGRRRSRVILPDVKDKGYAWVIIAVMWLSNVITAGYIKSFGITYNALKVAYPSISGAQGGIIIALLSGFRSVLAPLVGAAAVQFGYRPVMMLGVTFCSSALFMAYFCSTVPLLSLTLGAMMGIGMCTIETSQVIVLSEYFNKKKELANSLRVSGNPLGGAAFPFILVIIFEHYGLRFSFIILSALLAQLGAFIFLIRPYKLHQRIVLARRKNYPRLDTTEDDKFKTDIPAQKAKKLDFKLFLNPLYWCHLAMIVGFSANMPHAQIFFAVYCKSVGLSDTLISVLLAYQAILDSLTRLLIGFLLNKKLFKKTHCFSLLQVLNFLYPALLGYMVDVTGSYYLTFITMGVGMAFGGLSIGLQPLVAKLAKIDVEFL</sequence>
<dbReference type="InterPro" id="IPR050327">
    <property type="entry name" value="Proton-linked_MCT"/>
</dbReference>
<dbReference type="PANTHER" id="PTHR11360:SF284">
    <property type="entry name" value="EG:103B4.3 PROTEIN-RELATED"/>
    <property type="match status" value="1"/>
</dbReference>
<protein>
    <submittedName>
        <fullName evidence="3">Monocarboxylate transporter 4</fullName>
    </submittedName>
</protein>
<gene>
    <name evidence="3" type="primary">LOC108664853</name>
</gene>
<organism evidence="2 3">
    <name type="scientific">Hyalella azteca</name>
    <name type="common">Amphipod</name>
    <dbReference type="NCBI Taxonomy" id="294128"/>
    <lineage>
        <taxon>Eukaryota</taxon>
        <taxon>Metazoa</taxon>
        <taxon>Ecdysozoa</taxon>
        <taxon>Arthropoda</taxon>
        <taxon>Crustacea</taxon>
        <taxon>Multicrustacea</taxon>
        <taxon>Malacostraca</taxon>
        <taxon>Eumalacostraca</taxon>
        <taxon>Peracarida</taxon>
        <taxon>Amphipoda</taxon>
        <taxon>Senticaudata</taxon>
        <taxon>Talitrida</taxon>
        <taxon>Talitroidea</taxon>
        <taxon>Hyalellidae</taxon>
        <taxon>Hyalella</taxon>
    </lineage>
</organism>
<feature type="transmembrane region" description="Helical" evidence="1">
    <location>
        <begin position="309"/>
        <end position="331"/>
    </location>
</feature>
<feature type="transmembrane region" description="Helical" evidence="1">
    <location>
        <begin position="205"/>
        <end position="225"/>
    </location>
</feature>
<keyword evidence="1" id="KW-1133">Transmembrane helix</keyword>
<feature type="transmembrane region" description="Helical" evidence="1">
    <location>
        <begin position="269"/>
        <end position="289"/>
    </location>
</feature>
<dbReference type="OMA" id="VMQDYYH"/>
<dbReference type="OrthoDB" id="6354858at2759"/>
<keyword evidence="2" id="KW-1185">Reference proteome</keyword>
<dbReference type="GO" id="GO:0022857">
    <property type="term" value="F:transmembrane transporter activity"/>
    <property type="evidence" value="ECO:0007669"/>
    <property type="project" value="InterPro"/>
</dbReference>
<dbReference type="InterPro" id="IPR036259">
    <property type="entry name" value="MFS_trans_sf"/>
</dbReference>
<dbReference type="KEGG" id="hazt:108664853"/>
<dbReference type="PANTHER" id="PTHR11360">
    <property type="entry name" value="MONOCARBOXYLATE TRANSPORTER"/>
    <property type="match status" value="1"/>
</dbReference>
<evidence type="ECO:0000256" key="1">
    <source>
        <dbReference type="SAM" id="Phobius"/>
    </source>
</evidence>
<feature type="transmembrane region" description="Helical" evidence="1">
    <location>
        <begin position="86"/>
        <end position="111"/>
    </location>
</feature>
<dbReference type="Proteomes" id="UP000694843">
    <property type="component" value="Unplaced"/>
</dbReference>
<accession>A0A8B7N0H8</accession>
<evidence type="ECO:0000313" key="3">
    <source>
        <dbReference type="RefSeq" id="XP_018007035.1"/>
    </source>
</evidence>
<dbReference type="Pfam" id="PF07690">
    <property type="entry name" value="MFS_1"/>
    <property type="match status" value="1"/>
</dbReference>
<keyword evidence="1" id="KW-0812">Transmembrane</keyword>
<dbReference type="AlphaFoldDB" id="A0A8B7N0H8"/>
<reference evidence="3" key="1">
    <citation type="submission" date="2025-08" db="UniProtKB">
        <authorList>
            <consortium name="RefSeq"/>
        </authorList>
    </citation>
    <scope>IDENTIFICATION</scope>
    <source>
        <tissue evidence="3">Whole organism</tissue>
    </source>
</reference>
<dbReference type="GeneID" id="108664853"/>
<dbReference type="InterPro" id="IPR011701">
    <property type="entry name" value="MFS"/>
</dbReference>